<dbReference type="InterPro" id="IPR005844">
    <property type="entry name" value="A-D-PHexomutase_a/b/a-I"/>
</dbReference>
<dbReference type="PANTHER" id="PTHR42946">
    <property type="entry name" value="PHOSPHOHEXOSE MUTASE"/>
    <property type="match status" value="1"/>
</dbReference>
<comment type="caution">
    <text evidence="7">The sequence shown here is derived from an EMBL/GenBank/DDBJ whole genome shotgun (WGS) entry which is preliminary data.</text>
</comment>
<dbReference type="Gene3D" id="3.40.120.10">
    <property type="entry name" value="Alpha-D-Glucose-1,6-Bisphosphate, subunit A, domain 3"/>
    <property type="match status" value="3"/>
</dbReference>
<accession>A0A835Z477</accession>
<name>A0A835Z477_9STRA</name>
<comment type="cofactor">
    <cofactor evidence="1">
        <name>Mg(2+)</name>
        <dbReference type="ChEBI" id="CHEBI:18420"/>
    </cofactor>
</comment>
<evidence type="ECO:0000256" key="3">
    <source>
        <dbReference type="ARBA" id="ARBA00022553"/>
    </source>
</evidence>
<evidence type="ECO:0000313" key="7">
    <source>
        <dbReference type="EMBL" id="KAG5186936.1"/>
    </source>
</evidence>
<feature type="domain" description="Alpha-D-phosphohexomutase alpha/beta/alpha" evidence="6">
    <location>
        <begin position="213"/>
        <end position="332"/>
    </location>
</feature>
<keyword evidence="8" id="KW-1185">Reference proteome</keyword>
<dbReference type="FunFam" id="3.40.120.10:FF:000010">
    <property type="entry name" value="phosphomannomutase/phosphoglucomutase isoform X1"/>
    <property type="match status" value="1"/>
</dbReference>
<evidence type="ECO:0000313" key="8">
    <source>
        <dbReference type="Proteomes" id="UP000664859"/>
    </source>
</evidence>
<evidence type="ECO:0000259" key="4">
    <source>
        <dbReference type="Pfam" id="PF02878"/>
    </source>
</evidence>
<evidence type="ECO:0000259" key="6">
    <source>
        <dbReference type="Pfam" id="PF02880"/>
    </source>
</evidence>
<evidence type="ECO:0000256" key="2">
    <source>
        <dbReference type="ARBA" id="ARBA00010231"/>
    </source>
</evidence>
<feature type="domain" description="Alpha-D-phosphohexomutase alpha/beta/alpha" evidence="4">
    <location>
        <begin position="3"/>
        <end position="60"/>
    </location>
</feature>
<dbReference type="Pfam" id="PF02880">
    <property type="entry name" value="PGM_PMM_III"/>
    <property type="match status" value="1"/>
</dbReference>
<dbReference type="EMBL" id="JAFCMP010000101">
    <property type="protein sequence ID" value="KAG5186936.1"/>
    <property type="molecule type" value="Genomic_DNA"/>
</dbReference>
<dbReference type="OrthoDB" id="1743979at2759"/>
<proteinExistence type="inferred from homology"/>
<evidence type="ECO:0000256" key="1">
    <source>
        <dbReference type="ARBA" id="ARBA00001946"/>
    </source>
</evidence>
<gene>
    <name evidence="7" type="ORF">JKP88DRAFT_348102</name>
</gene>
<keyword evidence="3" id="KW-0597">Phosphoprotein</keyword>
<dbReference type="InterPro" id="IPR005846">
    <property type="entry name" value="A-D-PHexomutase_a/b/a-III"/>
</dbReference>
<dbReference type="Pfam" id="PF02879">
    <property type="entry name" value="PGM_PMM_II"/>
    <property type="match status" value="1"/>
</dbReference>
<dbReference type="PRINTS" id="PR00509">
    <property type="entry name" value="PGMPMM"/>
</dbReference>
<dbReference type="SUPFAM" id="SSF53738">
    <property type="entry name" value="Phosphoglucomutase, first 3 domains"/>
    <property type="match status" value="3"/>
</dbReference>
<dbReference type="Pfam" id="PF02878">
    <property type="entry name" value="PGM_PMM_I"/>
    <property type="match status" value="1"/>
</dbReference>
<dbReference type="Proteomes" id="UP000664859">
    <property type="component" value="Unassembled WGS sequence"/>
</dbReference>
<evidence type="ECO:0000259" key="5">
    <source>
        <dbReference type="Pfam" id="PF02879"/>
    </source>
</evidence>
<protein>
    <recommendedName>
        <fullName evidence="9">Phosphomannomutase/phosphoglucomutase</fullName>
    </recommendedName>
</protein>
<dbReference type="InterPro" id="IPR005841">
    <property type="entry name" value="Alpha-D-phosphohexomutase_SF"/>
</dbReference>
<comment type="similarity">
    <text evidence="2">Belongs to the phosphohexose mutase family.</text>
</comment>
<reference evidence="7" key="1">
    <citation type="submission" date="2021-02" db="EMBL/GenBank/DDBJ databases">
        <title>First Annotated Genome of the Yellow-green Alga Tribonema minus.</title>
        <authorList>
            <person name="Mahan K.M."/>
        </authorList>
    </citation>
    <scope>NUCLEOTIDE SEQUENCE</scope>
    <source>
        <strain evidence="7">UTEX B ZZ1240</strain>
    </source>
</reference>
<dbReference type="InterPro" id="IPR050060">
    <property type="entry name" value="Phosphoglucosamine_mutase"/>
</dbReference>
<dbReference type="PANTHER" id="PTHR42946:SF1">
    <property type="entry name" value="PHOSPHOGLUCOMUTASE (ALPHA-D-GLUCOSE-1,6-BISPHOSPHATE-DEPENDENT)"/>
    <property type="match status" value="1"/>
</dbReference>
<dbReference type="Gene3D" id="3.30.310.50">
    <property type="entry name" value="Alpha-D-phosphohexomutase, C-terminal domain"/>
    <property type="match status" value="1"/>
</dbReference>
<organism evidence="7 8">
    <name type="scientific">Tribonema minus</name>
    <dbReference type="NCBI Taxonomy" id="303371"/>
    <lineage>
        <taxon>Eukaryota</taxon>
        <taxon>Sar</taxon>
        <taxon>Stramenopiles</taxon>
        <taxon>Ochrophyta</taxon>
        <taxon>PX clade</taxon>
        <taxon>Xanthophyceae</taxon>
        <taxon>Tribonematales</taxon>
        <taxon>Tribonemataceae</taxon>
        <taxon>Tribonema</taxon>
    </lineage>
</organism>
<dbReference type="InterPro" id="IPR005845">
    <property type="entry name" value="A-D-PHexomutase_a/b/a-II"/>
</dbReference>
<dbReference type="AlphaFoldDB" id="A0A835Z477"/>
<dbReference type="GO" id="GO:0004615">
    <property type="term" value="F:phosphomannomutase activity"/>
    <property type="evidence" value="ECO:0007669"/>
    <property type="project" value="TreeGrafter"/>
</dbReference>
<dbReference type="GO" id="GO:0005975">
    <property type="term" value="P:carbohydrate metabolic process"/>
    <property type="evidence" value="ECO:0007669"/>
    <property type="project" value="InterPro"/>
</dbReference>
<feature type="domain" description="Alpha-D-phosphohexomutase alpha/beta/alpha" evidence="5">
    <location>
        <begin position="124"/>
        <end position="208"/>
    </location>
</feature>
<evidence type="ECO:0008006" key="9">
    <source>
        <dbReference type="Google" id="ProtNLM"/>
    </source>
</evidence>
<sequence>MGGMASQGLANVVDVGLCTTPAMFKSCISPGHMYDAAVMITASHLPMNRNGLKFFTKEGGLDKKGIGEIVAMAADVCLAGASVHEPAPSRLTNVEFLPVYQEQLAKMIRDGVGFKGDAYWTPLAGFKLVINAGNGMGGFIQDLLQGLGADTTGSLYLEPDGTFPNHLANPELPEAMEPTRAAVLAQEADLGIVLDTDVDRAGVVDHDGTVINRNRLIAIMANIVLRDHPGTYIVTDSTTSNGLNRFILQSGGQHLRYKKGYKNVIDKAQDLNAAGVDCQLAIETSGHGALKENHMLDDGAYMAMKARTFTLYVGILVELARQGRGKNLSDLMEGLQEPLDEVEFRLRVPAGFETATVYQQALDAFTAAAAKVPAWEVEVPNFEGLRVNVDEGGGRRGWAMARMSLHDPIVIFNVESEVESGVAAIAKQLLSEVLAGFEDRLDLSPLHKRVAVVAALEMMPAKAAAAAA</sequence>
<dbReference type="InterPro" id="IPR016055">
    <property type="entry name" value="A-D-PHexomutase_a/b/a-I/II/III"/>
</dbReference>